<protein>
    <recommendedName>
        <fullName evidence="6">Rieske domain-containing protein</fullName>
    </recommendedName>
</protein>
<reference evidence="7 8" key="1">
    <citation type="submission" date="2017-04" db="EMBL/GenBank/DDBJ databases">
        <title>Novel microbial lineages endemic to geothermal iron-oxide mats fill important gaps in the evolutionary history of Archaea.</title>
        <authorList>
            <person name="Jay Z.J."/>
            <person name="Beam J.P."/>
            <person name="Dlakic M."/>
            <person name="Rusch D.B."/>
            <person name="Kozubal M.A."/>
            <person name="Inskeep W.P."/>
        </authorList>
    </citation>
    <scope>NUCLEOTIDE SEQUENCE [LARGE SCALE GENOMIC DNA]</scope>
    <source>
        <strain evidence="7">BE_D</strain>
    </source>
</reference>
<proteinExistence type="predicted"/>
<keyword evidence="1" id="KW-0001">2Fe-2S</keyword>
<dbReference type="Proteomes" id="UP000240569">
    <property type="component" value="Unassembled WGS sequence"/>
</dbReference>
<evidence type="ECO:0000256" key="5">
    <source>
        <dbReference type="ARBA" id="ARBA00034078"/>
    </source>
</evidence>
<dbReference type="PANTHER" id="PTHR21496">
    <property type="entry name" value="FERREDOXIN-RELATED"/>
    <property type="match status" value="1"/>
</dbReference>
<keyword evidence="2" id="KW-0479">Metal-binding</keyword>
<evidence type="ECO:0000256" key="4">
    <source>
        <dbReference type="ARBA" id="ARBA00023014"/>
    </source>
</evidence>
<comment type="caution">
    <text evidence="7">The sequence shown here is derived from an EMBL/GenBank/DDBJ whole genome shotgun (WGS) entry which is preliminary data.</text>
</comment>
<organism evidence="7 8">
    <name type="scientific">Candidatus Marsarchaeota G1 archaeon BE_D</name>
    <dbReference type="NCBI Taxonomy" id="1978156"/>
    <lineage>
        <taxon>Archaea</taxon>
        <taxon>Candidatus Marsarchaeota</taxon>
        <taxon>Candidatus Marsarchaeota group 1</taxon>
    </lineage>
</organism>
<sequence length="156" mass="17030">MPEESVVGSTVWSQNSIPYRPPLKSYPDTIPLSPINLIKGEANLKRIGLTLVKVCPVSKIKQGELLAFQVQGVDIVLTLLGGRIVAFQRWCTHEEGDLSMGMLEGGVIECPEHGAKFDLSLNGRNVLGPDEEEAGSVPDIRVFKTEVKDGNVYVEL</sequence>
<dbReference type="PANTHER" id="PTHR21496:SF0">
    <property type="entry name" value="RIESKE DOMAIN-CONTAINING PROTEIN"/>
    <property type="match status" value="1"/>
</dbReference>
<keyword evidence="4" id="KW-0411">Iron-sulfur</keyword>
<dbReference type="Gene3D" id="2.102.10.10">
    <property type="entry name" value="Rieske [2Fe-2S] iron-sulphur domain"/>
    <property type="match status" value="1"/>
</dbReference>
<gene>
    <name evidence="7" type="ORF">B9Q02_05725</name>
</gene>
<dbReference type="GO" id="GO:0051537">
    <property type="term" value="F:2 iron, 2 sulfur cluster binding"/>
    <property type="evidence" value="ECO:0007669"/>
    <property type="project" value="UniProtKB-KW"/>
</dbReference>
<comment type="cofactor">
    <cofactor evidence="5">
        <name>[2Fe-2S] cluster</name>
        <dbReference type="ChEBI" id="CHEBI:190135"/>
    </cofactor>
</comment>
<dbReference type="GO" id="GO:0046872">
    <property type="term" value="F:metal ion binding"/>
    <property type="evidence" value="ECO:0007669"/>
    <property type="project" value="UniProtKB-KW"/>
</dbReference>
<dbReference type="SUPFAM" id="SSF50022">
    <property type="entry name" value="ISP domain"/>
    <property type="match status" value="1"/>
</dbReference>
<feature type="domain" description="Rieske" evidence="6">
    <location>
        <begin position="52"/>
        <end position="154"/>
    </location>
</feature>
<dbReference type="EMBL" id="NEXD01000026">
    <property type="protein sequence ID" value="PSN85620.1"/>
    <property type="molecule type" value="Genomic_DNA"/>
</dbReference>
<keyword evidence="3" id="KW-0408">Iron</keyword>
<dbReference type="InterPro" id="IPR017941">
    <property type="entry name" value="Rieske_2Fe-2S"/>
</dbReference>
<evidence type="ECO:0000256" key="2">
    <source>
        <dbReference type="ARBA" id="ARBA00022723"/>
    </source>
</evidence>
<dbReference type="PROSITE" id="PS51296">
    <property type="entry name" value="RIESKE"/>
    <property type="match status" value="1"/>
</dbReference>
<evidence type="ECO:0000313" key="8">
    <source>
        <dbReference type="Proteomes" id="UP000240569"/>
    </source>
</evidence>
<dbReference type="Pfam" id="PF00355">
    <property type="entry name" value="Rieske"/>
    <property type="match status" value="1"/>
</dbReference>
<accession>A0A2R6AGV6</accession>
<evidence type="ECO:0000313" key="7">
    <source>
        <dbReference type="EMBL" id="PSN85620.1"/>
    </source>
</evidence>
<evidence type="ECO:0000259" key="6">
    <source>
        <dbReference type="PROSITE" id="PS51296"/>
    </source>
</evidence>
<name>A0A2R6AGV6_9ARCH</name>
<evidence type="ECO:0000256" key="1">
    <source>
        <dbReference type="ARBA" id="ARBA00022714"/>
    </source>
</evidence>
<dbReference type="AlphaFoldDB" id="A0A2R6AGV6"/>
<evidence type="ECO:0000256" key="3">
    <source>
        <dbReference type="ARBA" id="ARBA00023004"/>
    </source>
</evidence>
<dbReference type="InterPro" id="IPR036922">
    <property type="entry name" value="Rieske_2Fe-2S_sf"/>
</dbReference>